<dbReference type="InterPro" id="IPR004610">
    <property type="entry name" value="RecJ"/>
</dbReference>
<dbReference type="InterPro" id="IPR003156">
    <property type="entry name" value="DHHA1_dom"/>
</dbReference>
<dbReference type="PANTHER" id="PTHR30255:SF2">
    <property type="entry name" value="SINGLE-STRANDED-DNA-SPECIFIC EXONUCLEASE RECJ"/>
    <property type="match status" value="1"/>
</dbReference>
<feature type="domain" description="RecJ OB" evidence="8">
    <location>
        <begin position="471"/>
        <end position="580"/>
    </location>
</feature>
<dbReference type="Pfam" id="PF17768">
    <property type="entry name" value="RecJ_OB"/>
    <property type="match status" value="1"/>
</dbReference>
<dbReference type="SUPFAM" id="SSF64182">
    <property type="entry name" value="DHH phosphoesterases"/>
    <property type="match status" value="1"/>
</dbReference>
<dbReference type="GO" id="GO:0004527">
    <property type="term" value="F:exonuclease activity"/>
    <property type="evidence" value="ECO:0007669"/>
    <property type="project" value="UniProtKB-KW"/>
</dbReference>
<reference evidence="9" key="2">
    <citation type="submission" date="2023-01" db="EMBL/GenBank/DDBJ databases">
        <title>Draft genome sequence of Algimonas ampicilliniresistens strain NBRC 108219.</title>
        <authorList>
            <person name="Sun Q."/>
            <person name="Mori K."/>
        </authorList>
    </citation>
    <scope>NUCLEOTIDE SEQUENCE</scope>
    <source>
        <strain evidence="9">NBRC 108219</strain>
    </source>
</reference>
<dbReference type="EMBL" id="BSNK01000001">
    <property type="protein sequence ID" value="GLQ23295.1"/>
    <property type="molecule type" value="Genomic_DNA"/>
</dbReference>
<dbReference type="InterPro" id="IPR038763">
    <property type="entry name" value="DHH_sf"/>
</dbReference>
<proteinExistence type="inferred from homology"/>
<evidence type="ECO:0000256" key="4">
    <source>
        <dbReference type="ARBA" id="ARBA00022801"/>
    </source>
</evidence>
<accession>A0ABQ5V7C0</accession>
<dbReference type="Pfam" id="PF02272">
    <property type="entry name" value="DHHA1"/>
    <property type="match status" value="1"/>
</dbReference>
<dbReference type="RefSeq" id="WP_284388572.1">
    <property type="nucleotide sequence ID" value="NZ_BSNK01000001.1"/>
</dbReference>
<keyword evidence="10" id="KW-1185">Reference proteome</keyword>
<evidence type="ECO:0000256" key="3">
    <source>
        <dbReference type="ARBA" id="ARBA00022722"/>
    </source>
</evidence>
<feature type="domain" description="DDH" evidence="6">
    <location>
        <begin position="93"/>
        <end position="229"/>
    </location>
</feature>
<gene>
    <name evidence="9" type="primary">recJ</name>
    <name evidence="9" type="ORF">GCM10007853_11690</name>
</gene>
<evidence type="ECO:0000313" key="10">
    <source>
        <dbReference type="Proteomes" id="UP001161391"/>
    </source>
</evidence>
<reference evidence="9" key="1">
    <citation type="journal article" date="2014" name="Int. J. Syst. Evol. Microbiol.">
        <title>Complete genome of a new Firmicutes species belonging to the dominant human colonic microbiota ('Ruminococcus bicirculans') reveals two chromosomes and a selective capacity to utilize plant glucans.</title>
        <authorList>
            <consortium name="NISC Comparative Sequencing Program"/>
            <person name="Wegmann U."/>
            <person name="Louis P."/>
            <person name="Goesmann A."/>
            <person name="Henrissat B."/>
            <person name="Duncan S.H."/>
            <person name="Flint H.J."/>
        </authorList>
    </citation>
    <scope>NUCLEOTIDE SEQUENCE</scope>
    <source>
        <strain evidence="9">NBRC 108219</strain>
    </source>
</reference>
<dbReference type="Gene3D" id="3.10.310.30">
    <property type="match status" value="1"/>
</dbReference>
<evidence type="ECO:0000259" key="8">
    <source>
        <dbReference type="Pfam" id="PF17768"/>
    </source>
</evidence>
<comment type="caution">
    <text evidence="9">The sequence shown here is derived from an EMBL/GenBank/DDBJ whole genome shotgun (WGS) entry which is preliminary data.</text>
</comment>
<evidence type="ECO:0000259" key="6">
    <source>
        <dbReference type="Pfam" id="PF01368"/>
    </source>
</evidence>
<dbReference type="Gene3D" id="2.40.50.460">
    <property type="match status" value="1"/>
</dbReference>
<dbReference type="Proteomes" id="UP001161391">
    <property type="component" value="Unassembled WGS sequence"/>
</dbReference>
<keyword evidence="5 9" id="KW-0269">Exonuclease</keyword>
<dbReference type="NCBIfam" id="TIGR00644">
    <property type="entry name" value="recJ"/>
    <property type="match status" value="1"/>
</dbReference>
<sequence length="585" mass="62462">MTDRPALLGVERSLLGKKWIARASDEDITKVQQTSGLDRIRSALLAGRGVPGETAERYLVPTLKADLPDPSTLTDMDTAAGRILDRIEAGKRVTLFSDYDVDGGTSAAQMIRWGRGLGYEFGLHVPDRIRDGYGPSQQAFEVLKGEGTDLVVTLDCGAAAHEALHAAAKINLPVIIIDHHLMDGLPPAEAIVNPNRPDDESGLGYLAAAGVTFMLVVALNREAKRRGLKPTLDIRELLGLAGLGTICDVVPMVGLNRLLVKHGLKVMDRQRIAGLNALAAVAKATPPFTTYHAGFVLGPRINAGGRIGRSEMGAEMLSTDDLALAHSHAFELDRLNRERRTMQDDMLRAATEQAERQDNRAIIVVSMEGWHPGVIGIVAGRLKDRFERPAIVIGIDEDGVGKGSGRSISGVDLGTAFTQAKKAGLLQSGGGHAMAGGLTVEGARVGELTDWLEDRLSGDVAAARAAPISKVDLSLAPSAVDLDLLTIIDSVGPYGPQNPGPVFAFSDVRIAFSKRLSGGHVRFTAEGRGGDRVSGILFRGDETELGQALLEAGDRRLHLLGQVKRNSYQGRESADFHLKDIAWAV</sequence>
<dbReference type="Gene3D" id="3.90.1640.30">
    <property type="match status" value="1"/>
</dbReference>
<organism evidence="9 10">
    <name type="scientific">Algimonas ampicilliniresistens</name>
    <dbReference type="NCBI Taxonomy" id="1298735"/>
    <lineage>
        <taxon>Bacteria</taxon>
        <taxon>Pseudomonadati</taxon>
        <taxon>Pseudomonadota</taxon>
        <taxon>Alphaproteobacteria</taxon>
        <taxon>Maricaulales</taxon>
        <taxon>Robiginitomaculaceae</taxon>
        <taxon>Algimonas</taxon>
    </lineage>
</organism>
<name>A0ABQ5V7C0_9PROT</name>
<dbReference type="InterPro" id="IPR001667">
    <property type="entry name" value="DDH_dom"/>
</dbReference>
<feature type="domain" description="DHHA1" evidence="7">
    <location>
        <begin position="362"/>
        <end position="456"/>
    </location>
</feature>
<protein>
    <recommendedName>
        <fullName evidence="2">Single-stranded-DNA-specific exonuclease RecJ</fullName>
    </recommendedName>
</protein>
<keyword evidence="3" id="KW-0540">Nuclease</keyword>
<dbReference type="Pfam" id="PF01368">
    <property type="entry name" value="DHH"/>
    <property type="match status" value="1"/>
</dbReference>
<keyword evidence="4" id="KW-0378">Hydrolase</keyword>
<dbReference type="PANTHER" id="PTHR30255">
    <property type="entry name" value="SINGLE-STRANDED-DNA-SPECIFIC EXONUCLEASE RECJ"/>
    <property type="match status" value="1"/>
</dbReference>
<evidence type="ECO:0000256" key="5">
    <source>
        <dbReference type="ARBA" id="ARBA00022839"/>
    </source>
</evidence>
<comment type="similarity">
    <text evidence="1">Belongs to the RecJ family.</text>
</comment>
<evidence type="ECO:0000256" key="1">
    <source>
        <dbReference type="ARBA" id="ARBA00005915"/>
    </source>
</evidence>
<evidence type="ECO:0000313" key="9">
    <source>
        <dbReference type="EMBL" id="GLQ23295.1"/>
    </source>
</evidence>
<dbReference type="InterPro" id="IPR041122">
    <property type="entry name" value="RecJ_OB"/>
</dbReference>
<dbReference type="InterPro" id="IPR051673">
    <property type="entry name" value="SSDNA_exonuclease_RecJ"/>
</dbReference>
<evidence type="ECO:0000256" key="2">
    <source>
        <dbReference type="ARBA" id="ARBA00019841"/>
    </source>
</evidence>
<evidence type="ECO:0000259" key="7">
    <source>
        <dbReference type="Pfam" id="PF02272"/>
    </source>
</evidence>